<dbReference type="EMBL" id="DVNC01000056">
    <property type="protein sequence ID" value="HIU54055.1"/>
    <property type="molecule type" value="Genomic_DNA"/>
</dbReference>
<dbReference type="PANTHER" id="PTHR43493">
    <property type="entry name" value="DNA GYRASE/TOPOISOMERASE SUBUNIT A"/>
    <property type="match status" value="1"/>
</dbReference>
<dbReference type="InterPro" id="IPR006691">
    <property type="entry name" value="GyrA/parC_rep"/>
</dbReference>
<comment type="subcellular location">
    <subcellularLocation>
        <location evidence="8">Cytoplasm</location>
    </subcellularLocation>
</comment>
<dbReference type="Gene3D" id="2.120.10.90">
    <property type="entry name" value="DNA gyrase/topoisomerase IV, subunit A, C-terminal"/>
    <property type="match status" value="1"/>
</dbReference>
<dbReference type="FunFam" id="1.10.268.10:FF:000001">
    <property type="entry name" value="DNA gyrase subunit A"/>
    <property type="match status" value="1"/>
</dbReference>
<evidence type="ECO:0000256" key="7">
    <source>
        <dbReference type="ARBA" id="ARBA00023235"/>
    </source>
</evidence>
<feature type="region of interest" description="Disordered" evidence="10">
    <location>
        <begin position="890"/>
        <end position="933"/>
    </location>
</feature>
<proteinExistence type="inferred from homology"/>
<keyword evidence="5 8" id="KW-0799">Topoisomerase</keyword>
<dbReference type="SUPFAM" id="SSF56719">
    <property type="entry name" value="Type II DNA topoisomerase"/>
    <property type="match status" value="1"/>
</dbReference>
<evidence type="ECO:0000256" key="10">
    <source>
        <dbReference type="SAM" id="MobiDB-lite"/>
    </source>
</evidence>
<evidence type="ECO:0000256" key="8">
    <source>
        <dbReference type="HAMAP-Rule" id="MF_01897"/>
    </source>
</evidence>
<dbReference type="Gene3D" id="3.30.1360.40">
    <property type="match status" value="1"/>
</dbReference>
<evidence type="ECO:0000256" key="9">
    <source>
        <dbReference type="PROSITE-ProRule" id="PRU01384"/>
    </source>
</evidence>
<dbReference type="GO" id="GO:0003677">
    <property type="term" value="F:DNA binding"/>
    <property type="evidence" value="ECO:0007669"/>
    <property type="project" value="UniProtKB-UniRule"/>
</dbReference>
<dbReference type="AlphaFoldDB" id="A0A9D1M584"/>
<comment type="miscellaneous">
    <text evidence="8">Few gyrases are as efficient as E.coli at forming negative supercoils. Not all organisms have 2 type II topoisomerases; in organisms with a single type II topoisomerase this enzyme also has to decatenate newly replicated chromosomes.</text>
</comment>
<comment type="catalytic activity">
    <reaction evidence="1 8 9">
        <text>ATP-dependent breakage, passage and rejoining of double-stranded DNA.</text>
        <dbReference type="EC" id="5.6.2.2"/>
    </reaction>
</comment>
<dbReference type="SMART" id="SM00434">
    <property type="entry name" value="TOP4c"/>
    <property type="match status" value="1"/>
</dbReference>
<dbReference type="EC" id="5.6.2.2" evidence="8"/>
<evidence type="ECO:0000259" key="11">
    <source>
        <dbReference type="PROSITE" id="PS52040"/>
    </source>
</evidence>
<dbReference type="Gene3D" id="3.90.199.10">
    <property type="entry name" value="Topoisomerase II, domain 5"/>
    <property type="match status" value="1"/>
</dbReference>
<keyword evidence="8" id="KW-0963">Cytoplasm</keyword>
<evidence type="ECO:0000256" key="4">
    <source>
        <dbReference type="ARBA" id="ARBA00022840"/>
    </source>
</evidence>
<dbReference type="GO" id="GO:0006265">
    <property type="term" value="P:DNA topological change"/>
    <property type="evidence" value="ECO:0007669"/>
    <property type="project" value="UniProtKB-UniRule"/>
</dbReference>
<dbReference type="InterPro" id="IPR013758">
    <property type="entry name" value="Topo_IIA_A/C_ab"/>
</dbReference>
<dbReference type="PANTHER" id="PTHR43493:SF5">
    <property type="entry name" value="DNA GYRASE SUBUNIT A, CHLOROPLASTIC_MITOCHONDRIAL"/>
    <property type="match status" value="1"/>
</dbReference>
<dbReference type="InterPro" id="IPR005743">
    <property type="entry name" value="GyrA"/>
</dbReference>
<dbReference type="FunFam" id="3.90.199.10:FF:000001">
    <property type="entry name" value="DNA gyrase subunit A"/>
    <property type="match status" value="1"/>
</dbReference>
<reference evidence="12" key="1">
    <citation type="submission" date="2020-10" db="EMBL/GenBank/DDBJ databases">
        <authorList>
            <person name="Gilroy R."/>
        </authorList>
    </citation>
    <scope>NUCLEOTIDE SEQUENCE</scope>
    <source>
        <strain evidence="12">ChiW3-316</strain>
    </source>
</reference>
<dbReference type="Gene3D" id="1.10.268.10">
    <property type="entry name" value="Topoisomerase, domain 3"/>
    <property type="match status" value="1"/>
</dbReference>
<dbReference type="GO" id="GO:0009330">
    <property type="term" value="C:DNA topoisomerase type II (double strand cut, ATP-hydrolyzing) complex"/>
    <property type="evidence" value="ECO:0007669"/>
    <property type="project" value="TreeGrafter"/>
</dbReference>
<dbReference type="NCBIfam" id="NF004043">
    <property type="entry name" value="PRK05560.1"/>
    <property type="match status" value="1"/>
</dbReference>
<keyword evidence="6 8" id="KW-0238">DNA-binding</keyword>
<dbReference type="Pfam" id="PF03989">
    <property type="entry name" value="DNA_gyraseA_C"/>
    <property type="match status" value="6"/>
</dbReference>
<protein>
    <recommendedName>
        <fullName evidence="8">DNA gyrase subunit A</fullName>
        <ecNumber evidence="8">5.6.2.2</ecNumber>
    </recommendedName>
</protein>
<dbReference type="CDD" id="cd00187">
    <property type="entry name" value="TOP4c"/>
    <property type="match status" value="1"/>
</dbReference>
<reference evidence="12" key="2">
    <citation type="journal article" date="2021" name="PeerJ">
        <title>Extensive microbial diversity within the chicken gut microbiome revealed by metagenomics and culture.</title>
        <authorList>
            <person name="Gilroy R."/>
            <person name="Ravi A."/>
            <person name="Getino M."/>
            <person name="Pursley I."/>
            <person name="Horton D.L."/>
            <person name="Alikhan N.F."/>
            <person name="Baker D."/>
            <person name="Gharbi K."/>
            <person name="Hall N."/>
            <person name="Watson M."/>
            <person name="Adriaenssens E.M."/>
            <person name="Foster-Nyarko E."/>
            <person name="Jarju S."/>
            <person name="Secka A."/>
            <person name="Antonio M."/>
            <person name="Oren A."/>
            <person name="Chaudhuri R.R."/>
            <person name="La Ragione R."/>
            <person name="Hildebrand F."/>
            <person name="Pallen M.J."/>
        </authorList>
    </citation>
    <scope>NUCLEOTIDE SEQUENCE</scope>
    <source>
        <strain evidence="12">ChiW3-316</strain>
    </source>
</reference>
<sequence>MPVVGSNEDIAPVDISEEMRRSYLDYAMSVIVSRALPDVRDGLKPVHRRIIYSMFENGYDYNRPFRKSARIVGDVLGKYHPHGDIPVYEAMVRMAQPFSMRVPLVDGQGNFGSMDGDSAAAMRYTEARLAKVAHSLIDDIDKDTVDFMPNYDETLQEPTVLPASYPNLLVNGANGIAVGMATNIPPHNLGEVLDACCAYIDNPEISIDDLINIVPGPDFPTGGLILGYGGAKSAYYTGRGSVMMRAKATIEELYKDREAIIVHEIPYQVNKAALITRIAELVKEKKIEGISEIRDESDRQGVRVVIEIKRDFQADVVLNQLYKFTPLQTSFGMNMLAINNGRPMMMNLKDIIQAFVEFREEIIRRRTIFELNKARDRAHVLVGLAIAVENIDPVIELIRNAPNPQEAKDALLRKAWPAGEVETLVKLIDEPDRKVENGTYRLSEAQAKAILDLKLQRLTGLERDKIHEELITIGEEIKECLSILASREKLYGIMRDEFVAIRDEYGTPRRTKIEDIEYDTDIESLIQREEMVVTVTEAGYIKRVPLNAYKAQKRGGKGKSGMATKDEDFVTRLFVASTHTPVLFFSSKGLVYKMKVYKLPLGSPTSKGKPFINLLPLDEGETITTVMKLPECEDDCKDMSIMFATSQGNVRRNSLMDFVNVQSNGKIAMKLDEGDKLINVRICHEDNDIMLAARSGKCIRFPVTDVRVFVGRNSTGVRGIKLAEADEVISMSILLHSDATSEERDEYARIASAIKRISAERGDDSCVSPEDTGLLNVLTTEKYKEMAEREQFILSVTSTGYGKRTSSYEYRVTGRGGQGIANMEMSARNKEIVSSFPIEDDNQIMMVTDGGKLIRMPVKDIRIAGRKTQGVILFRTAENERVVSVTWLDADDGDDDELEEETGSEVLGDSVAEPEDNFDEVSEPETGADNNDE</sequence>
<dbReference type="InterPro" id="IPR013760">
    <property type="entry name" value="Topo_IIA-like_dom_sf"/>
</dbReference>
<dbReference type="FunFam" id="3.30.1360.40:FF:000002">
    <property type="entry name" value="DNA gyrase subunit A"/>
    <property type="match status" value="1"/>
</dbReference>
<dbReference type="PROSITE" id="PS52040">
    <property type="entry name" value="TOPO_IIA"/>
    <property type="match status" value="1"/>
</dbReference>
<dbReference type="InterPro" id="IPR002205">
    <property type="entry name" value="Topo_IIA_dom_A"/>
</dbReference>
<dbReference type="GO" id="GO:0006261">
    <property type="term" value="P:DNA-templated DNA replication"/>
    <property type="evidence" value="ECO:0007669"/>
    <property type="project" value="UniProtKB-UniRule"/>
</dbReference>
<evidence type="ECO:0000256" key="5">
    <source>
        <dbReference type="ARBA" id="ARBA00023029"/>
    </source>
</evidence>
<feature type="short sequence motif" description="GyrA-box" evidence="8">
    <location>
        <begin position="552"/>
        <end position="558"/>
    </location>
</feature>
<dbReference type="GO" id="GO:0005524">
    <property type="term" value="F:ATP binding"/>
    <property type="evidence" value="ECO:0007669"/>
    <property type="project" value="UniProtKB-UniRule"/>
</dbReference>
<dbReference type="InterPro" id="IPR013757">
    <property type="entry name" value="Topo_IIA_A_a_sf"/>
</dbReference>
<feature type="compositionally biased region" description="Acidic residues" evidence="10">
    <location>
        <begin position="890"/>
        <end position="903"/>
    </location>
</feature>
<dbReference type="NCBIfam" id="NF004044">
    <property type="entry name" value="PRK05561.1"/>
    <property type="match status" value="1"/>
</dbReference>
<dbReference type="GO" id="GO:0005737">
    <property type="term" value="C:cytoplasm"/>
    <property type="evidence" value="ECO:0007669"/>
    <property type="project" value="UniProtKB-SubCell"/>
</dbReference>
<comment type="function">
    <text evidence="8">A type II topoisomerase that negatively supercoils closed circular double-stranded (ds) DNA in an ATP-dependent manner to modulate DNA topology and maintain chromosomes in an underwound state. Negative supercoiling favors strand separation, and DNA replication, transcription, recombination and repair, all of which involve strand separation. Also able to catalyze the interconversion of other topological isomers of dsDNA rings, including catenanes and knotted rings. Type II topoisomerases break and join 2 DNA strands simultaneously in an ATP-dependent manner.</text>
</comment>
<evidence type="ECO:0000256" key="2">
    <source>
        <dbReference type="ARBA" id="ARBA00008263"/>
    </source>
</evidence>
<evidence type="ECO:0000313" key="13">
    <source>
        <dbReference type="Proteomes" id="UP000824107"/>
    </source>
</evidence>
<comment type="subunit">
    <text evidence="8">Heterotetramer, composed of two GyrA and two GyrB chains. In the heterotetramer, GyrA contains the active site tyrosine that forms a transient covalent intermediate with DNA, while GyrB binds cofactors and catalyzes ATP hydrolysis.</text>
</comment>
<evidence type="ECO:0000256" key="1">
    <source>
        <dbReference type="ARBA" id="ARBA00000185"/>
    </source>
</evidence>
<dbReference type="InterPro" id="IPR035516">
    <property type="entry name" value="Gyrase/topoIV_suA_C"/>
</dbReference>
<keyword evidence="3 8" id="KW-0547">Nucleotide-binding</keyword>
<dbReference type="InterPro" id="IPR050220">
    <property type="entry name" value="Type_II_DNA_Topoisomerases"/>
</dbReference>
<dbReference type="GO" id="GO:0005694">
    <property type="term" value="C:chromosome"/>
    <property type="evidence" value="ECO:0007669"/>
    <property type="project" value="InterPro"/>
</dbReference>
<dbReference type="SUPFAM" id="SSF101904">
    <property type="entry name" value="GyrA/ParC C-terminal domain-like"/>
    <property type="match status" value="1"/>
</dbReference>
<dbReference type="Proteomes" id="UP000824107">
    <property type="component" value="Unassembled WGS sequence"/>
</dbReference>
<feature type="domain" description="Topo IIA-type catalytic" evidence="11">
    <location>
        <begin position="36"/>
        <end position="531"/>
    </location>
</feature>
<keyword evidence="4 8" id="KW-0067">ATP-binding</keyword>
<name>A0A9D1M584_9PROT</name>
<dbReference type="HAMAP" id="MF_01897">
    <property type="entry name" value="GyrA"/>
    <property type="match status" value="1"/>
</dbReference>
<accession>A0A9D1M584</accession>
<evidence type="ECO:0000256" key="3">
    <source>
        <dbReference type="ARBA" id="ARBA00022741"/>
    </source>
</evidence>
<feature type="compositionally biased region" description="Acidic residues" evidence="10">
    <location>
        <begin position="912"/>
        <end position="923"/>
    </location>
</feature>
<keyword evidence="7 8" id="KW-0413">Isomerase</keyword>
<dbReference type="Pfam" id="PF00521">
    <property type="entry name" value="DNA_topoisoIV"/>
    <property type="match status" value="1"/>
</dbReference>
<dbReference type="GO" id="GO:0034335">
    <property type="term" value="F:DNA negative supercoiling activity"/>
    <property type="evidence" value="ECO:0007669"/>
    <property type="project" value="UniProtKB-ARBA"/>
</dbReference>
<dbReference type="NCBIfam" id="TIGR01063">
    <property type="entry name" value="gyrA"/>
    <property type="match status" value="1"/>
</dbReference>
<comment type="caution">
    <text evidence="12">The sequence shown here is derived from an EMBL/GenBank/DDBJ whole genome shotgun (WGS) entry which is preliminary data.</text>
</comment>
<gene>
    <name evidence="8 12" type="primary">gyrA</name>
    <name evidence="12" type="ORF">IAD20_08265</name>
</gene>
<feature type="active site" description="O-(5'-phospho-DNA)-tyrosine intermediate" evidence="8 9">
    <location>
        <position position="124"/>
    </location>
</feature>
<comment type="similarity">
    <text evidence="2 8">Belongs to the type II topoisomerase GyrA/ParC subunit family.</text>
</comment>
<organism evidence="12 13">
    <name type="scientific">Candidatus Scatocola faecipullorum</name>
    <dbReference type="NCBI Taxonomy" id="2840917"/>
    <lineage>
        <taxon>Bacteria</taxon>
        <taxon>Pseudomonadati</taxon>
        <taxon>Pseudomonadota</taxon>
        <taxon>Alphaproteobacteria</taxon>
        <taxon>Rhodospirillales</taxon>
        <taxon>Rhodospirillaceae</taxon>
        <taxon>Rhodospirillaceae incertae sedis</taxon>
        <taxon>Candidatus Scatocola</taxon>
    </lineage>
</organism>
<evidence type="ECO:0000256" key="6">
    <source>
        <dbReference type="ARBA" id="ARBA00023125"/>
    </source>
</evidence>
<evidence type="ECO:0000313" key="12">
    <source>
        <dbReference type="EMBL" id="HIU54055.1"/>
    </source>
</evidence>